<dbReference type="SUPFAM" id="SSF51206">
    <property type="entry name" value="cAMP-binding domain-like"/>
    <property type="match status" value="1"/>
</dbReference>
<dbReference type="InterPro" id="IPR036390">
    <property type="entry name" value="WH_DNA-bd_sf"/>
</dbReference>
<dbReference type="Pfam" id="PF13545">
    <property type="entry name" value="HTH_Crp_2"/>
    <property type="match status" value="1"/>
</dbReference>
<dbReference type="PANTHER" id="PTHR24567">
    <property type="entry name" value="CRP FAMILY TRANSCRIPTIONAL REGULATORY PROTEIN"/>
    <property type="match status" value="1"/>
</dbReference>
<evidence type="ECO:0000259" key="4">
    <source>
        <dbReference type="PROSITE" id="PS50042"/>
    </source>
</evidence>
<dbReference type="Gene3D" id="1.10.10.10">
    <property type="entry name" value="Winged helix-like DNA-binding domain superfamily/Winged helix DNA-binding domain"/>
    <property type="match status" value="1"/>
</dbReference>
<organism evidence="6">
    <name type="scientific">mine drainage metagenome</name>
    <dbReference type="NCBI Taxonomy" id="410659"/>
    <lineage>
        <taxon>unclassified sequences</taxon>
        <taxon>metagenomes</taxon>
        <taxon>ecological metagenomes</taxon>
    </lineage>
</organism>
<dbReference type="SMART" id="SM00100">
    <property type="entry name" value="cNMP"/>
    <property type="match status" value="1"/>
</dbReference>
<dbReference type="GO" id="GO:0003700">
    <property type="term" value="F:DNA-binding transcription factor activity"/>
    <property type="evidence" value="ECO:0007669"/>
    <property type="project" value="TreeGrafter"/>
</dbReference>
<dbReference type="InterPro" id="IPR012318">
    <property type="entry name" value="HTH_CRP"/>
</dbReference>
<feature type="domain" description="Cyclic nucleotide-binding" evidence="4">
    <location>
        <begin position="22"/>
        <end position="142"/>
    </location>
</feature>
<dbReference type="SMART" id="SM00419">
    <property type="entry name" value="HTH_CRP"/>
    <property type="match status" value="1"/>
</dbReference>
<evidence type="ECO:0000256" key="1">
    <source>
        <dbReference type="ARBA" id="ARBA00023015"/>
    </source>
</evidence>
<evidence type="ECO:0000256" key="3">
    <source>
        <dbReference type="ARBA" id="ARBA00023163"/>
    </source>
</evidence>
<dbReference type="InterPro" id="IPR000595">
    <property type="entry name" value="cNMP-bd_dom"/>
</dbReference>
<dbReference type="GO" id="GO:0003677">
    <property type="term" value="F:DNA binding"/>
    <property type="evidence" value="ECO:0007669"/>
    <property type="project" value="UniProtKB-KW"/>
</dbReference>
<sequence>MKVEGGAPQPPRIAALLGLTPLFDGLRRDELDRLAEHSSLHDVGRGSVIYRAGELCQGLHLLVSGQVKLCLASASGHEKVVEIVDPGQTFGTAVVFTGAPYVASAHALRDSSLLLIPRRSVLDELDRGAEFCQRMLGVLSRRVQRFIGDIEAYTLHTGRTRVVDYLLGCDDARCGVPRPHGARSLQLAHSKGTVASRLNLTQEHFSRILHQLSEAGLIRVDKRTIHIPDVQRLRAAAD</sequence>
<dbReference type="EMBL" id="MLJW01004407">
    <property type="protein sequence ID" value="OIQ70026.1"/>
    <property type="molecule type" value="Genomic_DNA"/>
</dbReference>
<dbReference type="PROSITE" id="PS51063">
    <property type="entry name" value="HTH_CRP_2"/>
    <property type="match status" value="1"/>
</dbReference>
<dbReference type="InterPro" id="IPR018490">
    <property type="entry name" value="cNMP-bd_dom_sf"/>
</dbReference>
<accession>A0A1J5PFP2</accession>
<keyword evidence="2" id="KW-0238">DNA-binding</keyword>
<dbReference type="PROSITE" id="PS50042">
    <property type="entry name" value="CNMP_BINDING_3"/>
    <property type="match status" value="1"/>
</dbReference>
<gene>
    <name evidence="6" type="primary">ntcA_6</name>
    <name evidence="6" type="ORF">GALL_483680</name>
</gene>
<dbReference type="PANTHER" id="PTHR24567:SF26">
    <property type="entry name" value="REGULATORY PROTEIN YEIL"/>
    <property type="match status" value="1"/>
</dbReference>
<dbReference type="GO" id="GO:0005829">
    <property type="term" value="C:cytosol"/>
    <property type="evidence" value="ECO:0007669"/>
    <property type="project" value="TreeGrafter"/>
</dbReference>
<name>A0A1J5PFP2_9ZZZZ</name>
<dbReference type="InterPro" id="IPR036388">
    <property type="entry name" value="WH-like_DNA-bd_sf"/>
</dbReference>
<evidence type="ECO:0000259" key="5">
    <source>
        <dbReference type="PROSITE" id="PS51063"/>
    </source>
</evidence>
<dbReference type="InterPro" id="IPR014710">
    <property type="entry name" value="RmlC-like_jellyroll"/>
</dbReference>
<dbReference type="AlphaFoldDB" id="A0A1J5PFP2"/>
<dbReference type="SUPFAM" id="SSF46785">
    <property type="entry name" value="Winged helix' DNA-binding domain"/>
    <property type="match status" value="1"/>
</dbReference>
<dbReference type="Pfam" id="PF00027">
    <property type="entry name" value="cNMP_binding"/>
    <property type="match status" value="1"/>
</dbReference>
<reference evidence="6" key="1">
    <citation type="submission" date="2016-10" db="EMBL/GenBank/DDBJ databases">
        <title>Sequence of Gallionella enrichment culture.</title>
        <authorList>
            <person name="Poehlein A."/>
            <person name="Muehling M."/>
            <person name="Daniel R."/>
        </authorList>
    </citation>
    <scope>NUCLEOTIDE SEQUENCE</scope>
</reference>
<feature type="domain" description="HTH crp-type" evidence="5">
    <location>
        <begin position="156"/>
        <end position="231"/>
    </location>
</feature>
<evidence type="ECO:0000313" key="6">
    <source>
        <dbReference type="EMBL" id="OIQ70026.1"/>
    </source>
</evidence>
<dbReference type="InterPro" id="IPR050397">
    <property type="entry name" value="Env_Response_Regulators"/>
</dbReference>
<proteinExistence type="predicted"/>
<evidence type="ECO:0000256" key="2">
    <source>
        <dbReference type="ARBA" id="ARBA00023125"/>
    </source>
</evidence>
<dbReference type="CDD" id="cd00038">
    <property type="entry name" value="CAP_ED"/>
    <property type="match status" value="1"/>
</dbReference>
<comment type="caution">
    <text evidence="6">The sequence shown here is derived from an EMBL/GenBank/DDBJ whole genome shotgun (WGS) entry which is preliminary data.</text>
</comment>
<keyword evidence="1" id="KW-0805">Transcription regulation</keyword>
<keyword evidence="3" id="KW-0804">Transcription</keyword>
<protein>
    <submittedName>
        <fullName evidence="6">Global nitrogen regulator</fullName>
    </submittedName>
</protein>
<dbReference type="Gene3D" id="2.60.120.10">
    <property type="entry name" value="Jelly Rolls"/>
    <property type="match status" value="1"/>
</dbReference>